<reference evidence="3" key="1">
    <citation type="journal article" date="2015" name="PLoS Genet.">
        <title>The dynamic genome and transcriptome of the human fungal pathogen Blastomyces and close relative Emmonsia.</title>
        <authorList>
            <person name="Munoz J.F."/>
            <person name="Gauthier G.M."/>
            <person name="Desjardins C.A."/>
            <person name="Gallo J.E."/>
            <person name="Holder J."/>
            <person name="Sullivan T.D."/>
            <person name="Marty A.J."/>
            <person name="Carmen J.C."/>
            <person name="Chen Z."/>
            <person name="Ding L."/>
            <person name="Gujja S."/>
            <person name="Magrini V."/>
            <person name="Misas E."/>
            <person name="Mitreva M."/>
            <person name="Priest M."/>
            <person name="Saif S."/>
            <person name="Whiston E.A."/>
            <person name="Young S."/>
            <person name="Zeng Q."/>
            <person name="Goldman W.E."/>
            <person name="Mardis E.R."/>
            <person name="Taylor J.W."/>
            <person name="McEwen J.G."/>
            <person name="Clay O.K."/>
            <person name="Klein B.S."/>
            <person name="Cuomo C.A."/>
        </authorList>
    </citation>
    <scope>NUCLEOTIDE SEQUENCE [LARGE SCALE GENOMIC DNA]</scope>
    <source>
        <strain evidence="3">SLH14081</strain>
    </source>
</reference>
<evidence type="ECO:0000313" key="3">
    <source>
        <dbReference type="Proteomes" id="UP000002038"/>
    </source>
</evidence>
<gene>
    <name evidence="2" type="ORF">BDBG_17176</name>
</gene>
<dbReference type="GeneID" id="42528983"/>
<evidence type="ECO:0000313" key="2">
    <source>
        <dbReference type="EMBL" id="OAT09206.1"/>
    </source>
</evidence>
<dbReference type="Proteomes" id="UP000002038">
    <property type="component" value="Unassembled WGS sequence"/>
</dbReference>
<feature type="compositionally biased region" description="Low complexity" evidence="1">
    <location>
        <begin position="105"/>
        <end position="118"/>
    </location>
</feature>
<sequence>MYDKLHIRSFNRFIPFSLLSSPPFAHEWTLISTSHRLHWPNPYASEDLATHAARWRLLIAAMPGKRKKEKKNLSTFKLLPRFRSPQPCIISITSIRREHRAPAPSSSSSSSFSSYYYS</sequence>
<proteinExistence type="predicted"/>
<dbReference type="AlphaFoldDB" id="A0A179UMA3"/>
<evidence type="ECO:0000256" key="1">
    <source>
        <dbReference type="SAM" id="MobiDB-lite"/>
    </source>
</evidence>
<feature type="region of interest" description="Disordered" evidence="1">
    <location>
        <begin position="97"/>
        <end position="118"/>
    </location>
</feature>
<keyword evidence="3" id="KW-1185">Reference proteome</keyword>
<accession>A0A179UMA3</accession>
<organism evidence="2 3">
    <name type="scientific">Blastomyces gilchristii (strain SLH14081)</name>
    <name type="common">Blastomyces dermatitidis</name>
    <dbReference type="NCBI Taxonomy" id="559298"/>
    <lineage>
        <taxon>Eukaryota</taxon>
        <taxon>Fungi</taxon>
        <taxon>Dikarya</taxon>
        <taxon>Ascomycota</taxon>
        <taxon>Pezizomycotina</taxon>
        <taxon>Eurotiomycetes</taxon>
        <taxon>Eurotiomycetidae</taxon>
        <taxon>Onygenales</taxon>
        <taxon>Ajellomycetaceae</taxon>
        <taxon>Blastomyces</taxon>
    </lineage>
</organism>
<protein>
    <submittedName>
        <fullName evidence="2">Uncharacterized protein</fullName>
    </submittedName>
</protein>
<dbReference type="RefSeq" id="XP_031578700.1">
    <property type="nucleotide sequence ID" value="XM_031724957.1"/>
</dbReference>
<dbReference type="VEuPathDB" id="FungiDB:BDBG_17176"/>
<dbReference type="EMBL" id="GG657456">
    <property type="protein sequence ID" value="OAT09206.1"/>
    <property type="molecule type" value="Genomic_DNA"/>
</dbReference>
<dbReference type="KEGG" id="bgh:BDBG_17176"/>
<name>A0A179UMA3_BLAGS</name>